<evidence type="ECO:0000313" key="2">
    <source>
        <dbReference type="EMBL" id="QUS47050.1"/>
    </source>
</evidence>
<proteinExistence type="predicted"/>
<protein>
    <submittedName>
        <fullName evidence="2">Uncharacterized protein</fullName>
    </submittedName>
</protein>
<dbReference type="AlphaFoldDB" id="A0A8E5MXZ0"/>
<keyword evidence="1" id="KW-0472">Membrane</keyword>
<feature type="transmembrane region" description="Helical" evidence="1">
    <location>
        <begin position="92"/>
        <end position="110"/>
    </location>
</feature>
<sequence>MLEDRIVGLDDPLLVQLRRMDVEEQRMRRTAFDRHLADEPPELTRARVLHGGREEAHRAVEVFALRTHERLVREDSSSFVTGSLPTLILDRYRATSAVVLAASAFLLFFHGRRAHRDLRSRAGVMGFALSGLVLFGGGCELVKLRRVVFPRTGSYAETRSPRSSRHNYFNLYE</sequence>
<reference evidence="2" key="1">
    <citation type="submission" date="2019-09" db="EMBL/GenBank/DDBJ databases">
        <title>Characterization of Mobilized Colistin Resistance Gene mcr-9 Carrying Colisitin Resistant Salmonella enterica serotype Senftenberg ST14.</title>
        <authorList>
            <person name="Cha M.-H."/>
            <person name="Woo G.-J."/>
        </authorList>
    </citation>
    <scope>NUCLEOTIDE SEQUENCE</scope>
    <source>
        <strain evidence="2">KUFSE-SAL0043</strain>
    </source>
</reference>
<gene>
    <name evidence="2" type="ORF">F1331_25135</name>
</gene>
<keyword evidence="1" id="KW-0812">Transmembrane</keyword>
<accession>A0A8E5MXZ0</accession>
<evidence type="ECO:0000256" key="1">
    <source>
        <dbReference type="SAM" id="Phobius"/>
    </source>
</evidence>
<name>A0A8E5MXZ0_SALET</name>
<feature type="transmembrane region" description="Helical" evidence="1">
    <location>
        <begin position="122"/>
        <end position="142"/>
    </location>
</feature>
<organism evidence="2">
    <name type="scientific">Salmonella enterica subsp. enterica serovar Dessau</name>
    <dbReference type="NCBI Taxonomy" id="2564349"/>
    <lineage>
        <taxon>Bacteria</taxon>
        <taxon>Pseudomonadati</taxon>
        <taxon>Pseudomonadota</taxon>
        <taxon>Gammaproteobacteria</taxon>
        <taxon>Enterobacterales</taxon>
        <taxon>Enterobacteriaceae</taxon>
        <taxon>Salmonella</taxon>
    </lineage>
</organism>
<dbReference type="EMBL" id="CP043765">
    <property type="protein sequence ID" value="QUS47050.1"/>
    <property type="molecule type" value="Genomic_DNA"/>
</dbReference>
<keyword evidence="1" id="KW-1133">Transmembrane helix</keyword>